<sequence length="51" mass="6011">MNWNLLSLKLTQYIMPFCHEHCTWLAVHKISVLSARLLEDKLFCKRCCIGC</sequence>
<name>A0A0A9B664_ARUDO</name>
<reference evidence="1" key="2">
    <citation type="journal article" date="2015" name="Data Brief">
        <title>Shoot transcriptome of the giant reed, Arundo donax.</title>
        <authorList>
            <person name="Barrero R.A."/>
            <person name="Guerrero F.D."/>
            <person name="Moolhuijzen P."/>
            <person name="Goolsby J.A."/>
            <person name="Tidwell J."/>
            <person name="Bellgard S.E."/>
            <person name="Bellgard M.I."/>
        </authorList>
    </citation>
    <scope>NUCLEOTIDE SEQUENCE</scope>
    <source>
        <tissue evidence="1">Shoot tissue taken approximately 20 cm above the soil surface</tissue>
    </source>
</reference>
<reference evidence="1" key="1">
    <citation type="submission" date="2014-09" db="EMBL/GenBank/DDBJ databases">
        <authorList>
            <person name="Magalhaes I.L.F."/>
            <person name="Oliveira U."/>
            <person name="Santos F.R."/>
            <person name="Vidigal T.H.D.A."/>
            <person name="Brescovit A.D."/>
            <person name="Santos A.J."/>
        </authorList>
    </citation>
    <scope>NUCLEOTIDE SEQUENCE</scope>
    <source>
        <tissue evidence="1">Shoot tissue taken approximately 20 cm above the soil surface</tissue>
    </source>
</reference>
<evidence type="ECO:0000313" key="1">
    <source>
        <dbReference type="EMBL" id="JAD56635.1"/>
    </source>
</evidence>
<proteinExistence type="predicted"/>
<protein>
    <submittedName>
        <fullName evidence="1">Uncharacterized protein</fullName>
    </submittedName>
</protein>
<organism evidence="1">
    <name type="scientific">Arundo donax</name>
    <name type="common">Giant reed</name>
    <name type="synonym">Donax arundinaceus</name>
    <dbReference type="NCBI Taxonomy" id="35708"/>
    <lineage>
        <taxon>Eukaryota</taxon>
        <taxon>Viridiplantae</taxon>
        <taxon>Streptophyta</taxon>
        <taxon>Embryophyta</taxon>
        <taxon>Tracheophyta</taxon>
        <taxon>Spermatophyta</taxon>
        <taxon>Magnoliopsida</taxon>
        <taxon>Liliopsida</taxon>
        <taxon>Poales</taxon>
        <taxon>Poaceae</taxon>
        <taxon>PACMAD clade</taxon>
        <taxon>Arundinoideae</taxon>
        <taxon>Arundineae</taxon>
        <taxon>Arundo</taxon>
    </lineage>
</organism>
<dbReference type="AlphaFoldDB" id="A0A0A9B664"/>
<accession>A0A0A9B664</accession>
<dbReference type="EMBL" id="GBRH01241260">
    <property type="protein sequence ID" value="JAD56635.1"/>
    <property type="molecule type" value="Transcribed_RNA"/>
</dbReference>